<sequence>MVEIEAERKKGLFVCLVLICAKRDGGGGGGGGGLGGGKATGMEDYRRQGGIQQLLVAEQEARQIVNTARTAKLNRLKQAKAEAEEEVAKYRTHMEKEYQKTVSESTGFSGVNVKRLDEETVKKIDHMKKQAAKVSPEVVKLLMTQVTNV</sequence>
<evidence type="ECO:0000256" key="4">
    <source>
        <dbReference type="ARBA" id="ARBA00022448"/>
    </source>
</evidence>
<dbReference type="Pfam" id="PF03179">
    <property type="entry name" value="V-ATPase_G"/>
    <property type="match status" value="1"/>
</dbReference>
<comment type="function">
    <text evidence="7">Subunit of the V1 complex of vacuolar(H+)-ATPase (V-ATPase), a multisubunit enzyme composed of a peripheral complex (V1) that hydrolyzes ATP and a membrane integral complex (V0) that translocates protons. V-ATPase is responsible for acidifying and maintaining the pH of intracellular compartments and in some cell types, is targeted to the plasma membrane, where it is responsible for acidifying the extracellular environment.</text>
</comment>
<dbReference type="EMBL" id="JAUHHV010000010">
    <property type="protein sequence ID" value="KAK1409797.1"/>
    <property type="molecule type" value="Genomic_DNA"/>
</dbReference>
<keyword evidence="4 7" id="KW-0813">Transport</keyword>
<evidence type="ECO:0000313" key="10">
    <source>
        <dbReference type="Proteomes" id="UP001229421"/>
    </source>
</evidence>
<feature type="coiled-coil region" evidence="8">
    <location>
        <begin position="66"/>
        <end position="100"/>
    </location>
</feature>
<organism evidence="9 10">
    <name type="scientific">Tagetes erecta</name>
    <name type="common">African marigold</name>
    <dbReference type="NCBI Taxonomy" id="13708"/>
    <lineage>
        <taxon>Eukaryota</taxon>
        <taxon>Viridiplantae</taxon>
        <taxon>Streptophyta</taxon>
        <taxon>Embryophyta</taxon>
        <taxon>Tracheophyta</taxon>
        <taxon>Spermatophyta</taxon>
        <taxon>Magnoliopsida</taxon>
        <taxon>eudicotyledons</taxon>
        <taxon>Gunneridae</taxon>
        <taxon>Pentapetalae</taxon>
        <taxon>asterids</taxon>
        <taxon>campanulids</taxon>
        <taxon>Asterales</taxon>
        <taxon>Asteraceae</taxon>
        <taxon>Asteroideae</taxon>
        <taxon>Heliantheae alliance</taxon>
        <taxon>Tageteae</taxon>
        <taxon>Tagetes</taxon>
    </lineage>
</organism>
<evidence type="ECO:0000256" key="5">
    <source>
        <dbReference type="ARBA" id="ARBA00022781"/>
    </source>
</evidence>
<accession>A0AAD8JW62</accession>
<evidence type="ECO:0000313" key="9">
    <source>
        <dbReference type="EMBL" id="KAK1409797.1"/>
    </source>
</evidence>
<proteinExistence type="inferred from homology"/>
<dbReference type="FunFam" id="1.20.5.2950:FF:000001">
    <property type="entry name" value="V-type proton ATPase subunit G"/>
    <property type="match status" value="1"/>
</dbReference>
<protein>
    <recommendedName>
        <fullName evidence="7">V-type proton ATPase subunit G</fullName>
    </recommendedName>
</protein>
<dbReference type="Proteomes" id="UP001229421">
    <property type="component" value="Unassembled WGS sequence"/>
</dbReference>
<comment type="caution">
    <text evidence="9">The sequence shown here is derived from an EMBL/GenBank/DDBJ whole genome shotgun (WGS) entry which is preliminary data.</text>
</comment>
<evidence type="ECO:0000256" key="1">
    <source>
        <dbReference type="ARBA" id="ARBA00003847"/>
    </source>
</evidence>
<dbReference type="Gene3D" id="1.20.5.2950">
    <property type="match status" value="1"/>
</dbReference>
<keyword evidence="5 7" id="KW-0375">Hydrogen ion transport</keyword>
<keyword evidence="6 7" id="KW-0406">Ion transport</keyword>
<dbReference type="AlphaFoldDB" id="A0AAD8JW62"/>
<keyword evidence="10" id="KW-1185">Reference proteome</keyword>
<reference evidence="9" key="1">
    <citation type="journal article" date="2023" name="bioRxiv">
        <title>Improved chromosome-level genome assembly for marigold (Tagetes erecta).</title>
        <authorList>
            <person name="Jiang F."/>
            <person name="Yuan L."/>
            <person name="Wang S."/>
            <person name="Wang H."/>
            <person name="Xu D."/>
            <person name="Wang A."/>
            <person name="Fan W."/>
        </authorList>
    </citation>
    <scope>NUCLEOTIDE SEQUENCE</scope>
    <source>
        <strain evidence="9">WSJ</strain>
        <tissue evidence="9">Leaf</tissue>
    </source>
</reference>
<dbReference type="PANTHER" id="PTHR12713">
    <property type="entry name" value="VACUOLAR ATP SYNTHASE SUBUNIT G"/>
    <property type="match status" value="1"/>
</dbReference>
<evidence type="ECO:0000256" key="6">
    <source>
        <dbReference type="ARBA" id="ARBA00023065"/>
    </source>
</evidence>
<comment type="function">
    <text evidence="1">Catalytic subunit of the peripheral V1 complex of vacuolar ATPase (V-ATPase). V-ATPase is responsible for acidifying a variety of intracellular compartments in eukaryotic cells.</text>
</comment>
<dbReference type="GO" id="GO:0016887">
    <property type="term" value="F:ATP hydrolysis activity"/>
    <property type="evidence" value="ECO:0007669"/>
    <property type="project" value="TreeGrafter"/>
</dbReference>
<comment type="subunit">
    <text evidence="7">V-ATPase is a heteromultimeric enzyme made up of two complexes: the ATP-hydrolytic V1 complex and the proton translocation V0 complex.</text>
</comment>
<dbReference type="PANTHER" id="PTHR12713:SF29">
    <property type="entry name" value="VACUOLAR (H+)-ATPASE G SUBUNIT"/>
    <property type="match status" value="1"/>
</dbReference>
<dbReference type="InterPro" id="IPR005124">
    <property type="entry name" value="V-ATPase_G"/>
</dbReference>
<evidence type="ECO:0000256" key="8">
    <source>
        <dbReference type="SAM" id="Coils"/>
    </source>
</evidence>
<evidence type="ECO:0000256" key="2">
    <source>
        <dbReference type="ARBA" id="ARBA00010066"/>
    </source>
</evidence>
<gene>
    <name evidence="9" type="ORF">QVD17_36326</name>
</gene>
<comment type="similarity">
    <text evidence="2 7">Belongs to the V-ATPase G subunit family.</text>
</comment>
<evidence type="ECO:0000256" key="3">
    <source>
        <dbReference type="ARBA" id="ARBA00011196"/>
    </source>
</evidence>
<keyword evidence="8" id="KW-0175">Coiled coil</keyword>
<dbReference type="NCBIfam" id="TIGR01147">
    <property type="entry name" value="V_ATP_synt_G"/>
    <property type="match status" value="1"/>
</dbReference>
<comment type="subunit">
    <text evidence="3">V-ATPase is a heteromultimeric enzyme composed of a peripheral catalytic V1 complex (components A to H) attached to an integral membrane V0 proton pore complex (components: a, c, c', c'' and d).</text>
</comment>
<dbReference type="GO" id="GO:0000221">
    <property type="term" value="C:vacuolar proton-transporting V-type ATPase, V1 domain"/>
    <property type="evidence" value="ECO:0007669"/>
    <property type="project" value="TreeGrafter"/>
</dbReference>
<name>A0AAD8JW62_TARER</name>
<evidence type="ECO:0000256" key="7">
    <source>
        <dbReference type="RuleBase" id="RU364019"/>
    </source>
</evidence>
<dbReference type="GO" id="GO:0046961">
    <property type="term" value="F:proton-transporting ATPase activity, rotational mechanism"/>
    <property type="evidence" value="ECO:0007669"/>
    <property type="project" value="InterPro"/>
</dbReference>